<evidence type="ECO:0000313" key="8">
    <source>
        <dbReference type="EMBL" id="OAY78568.1"/>
    </source>
</evidence>
<dbReference type="PANTHER" id="PTHR31042">
    <property type="entry name" value="CORE-2/I-BRANCHING BETA-1,6-N-ACETYLGLUCOSAMINYLTRANSFERASE FAMILY PROTEIN-RELATED"/>
    <property type="match status" value="1"/>
</dbReference>
<keyword evidence="6" id="KW-0812">Transmembrane</keyword>
<evidence type="ECO:0000256" key="4">
    <source>
        <dbReference type="ARBA" id="ARBA00023136"/>
    </source>
</evidence>
<name>A0A199UUV9_ANACO</name>
<keyword evidence="10" id="KW-1185">Reference proteome</keyword>
<evidence type="ECO:0000256" key="5">
    <source>
        <dbReference type="ARBA" id="ARBA00023180"/>
    </source>
</evidence>
<reference evidence="11" key="2">
    <citation type="submission" date="2025-04" db="UniProtKB">
        <authorList>
            <consortium name="RefSeq"/>
        </authorList>
    </citation>
    <scope>IDENTIFICATION</scope>
    <source>
        <tissue evidence="11">Leaf</tissue>
    </source>
</reference>
<dbReference type="OrthoDB" id="191334at2759"/>
<protein>
    <submittedName>
        <fullName evidence="11">Uncharacterized protein LOC109718368</fullName>
    </submittedName>
</protein>
<feature type="transmembrane region" description="Helical" evidence="6">
    <location>
        <begin position="35"/>
        <end position="56"/>
    </location>
</feature>
<keyword evidence="2" id="KW-0328">Glycosyltransferase</keyword>
<organism evidence="7 9">
    <name type="scientific">Ananas comosus</name>
    <name type="common">Pineapple</name>
    <name type="synonym">Ananas ananas</name>
    <dbReference type="NCBI Taxonomy" id="4615"/>
    <lineage>
        <taxon>Eukaryota</taxon>
        <taxon>Viridiplantae</taxon>
        <taxon>Streptophyta</taxon>
        <taxon>Embryophyta</taxon>
        <taxon>Tracheophyta</taxon>
        <taxon>Spermatophyta</taxon>
        <taxon>Magnoliopsida</taxon>
        <taxon>Liliopsida</taxon>
        <taxon>Poales</taxon>
        <taxon>Bromeliaceae</taxon>
        <taxon>Bromelioideae</taxon>
        <taxon>Ananas</taxon>
    </lineage>
</organism>
<dbReference type="GO" id="GO:0016020">
    <property type="term" value="C:membrane"/>
    <property type="evidence" value="ECO:0007669"/>
    <property type="project" value="UniProtKB-SubCell"/>
</dbReference>
<dbReference type="GeneID" id="109718368"/>
<gene>
    <name evidence="11" type="primary">LOC109718368</name>
    <name evidence="8" type="ORF">ACMD2_21733</name>
    <name evidence="7" type="ORF">ACMD2_26311</name>
</gene>
<evidence type="ECO:0000256" key="3">
    <source>
        <dbReference type="ARBA" id="ARBA00022679"/>
    </source>
</evidence>
<keyword evidence="3" id="KW-0808">Transferase</keyword>
<keyword evidence="5" id="KW-0325">Glycoprotein</keyword>
<evidence type="ECO:0000313" key="7">
    <source>
        <dbReference type="EMBL" id="OAY68426.1"/>
    </source>
</evidence>
<dbReference type="Proteomes" id="UP000515123">
    <property type="component" value="Linkage group 1"/>
</dbReference>
<dbReference type="Pfam" id="PF02485">
    <property type="entry name" value="Branch"/>
    <property type="match status" value="1"/>
</dbReference>
<evidence type="ECO:0000256" key="1">
    <source>
        <dbReference type="ARBA" id="ARBA00004606"/>
    </source>
</evidence>
<dbReference type="EMBL" id="LSRQ01001253">
    <property type="protein sequence ID" value="OAY78568.1"/>
    <property type="molecule type" value="Genomic_DNA"/>
</dbReference>
<dbReference type="AlphaFoldDB" id="A0A199UUV9"/>
<evidence type="ECO:0000313" key="10">
    <source>
        <dbReference type="Proteomes" id="UP000515123"/>
    </source>
</evidence>
<evidence type="ECO:0000256" key="6">
    <source>
        <dbReference type="SAM" id="Phobius"/>
    </source>
</evidence>
<evidence type="ECO:0000313" key="11">
    <source>
        <dbReference type="RefSeq" id="XP_020100163.1"/>
    </source>
</evidence>
<comment type="subcellular location">
    <subcellularLocation>
        <location evidence="1">Membrane</location>
        <topology evidence="1">Single-pass type II membrane protein</topology>
    </subcellularLocation>
</comment>
<accession>A0A199UUV9</accession>
<dbReference type="RefSeq" id="XP_020100163.1">
    <property type="nucleotide sequence ID" value="XM_020244574.1"/>
</dbReference>
<dbReference type="InterPro" id="IPR044174">
    <property type="entry name" value="BC10-like"/>
</dbReference>
<reference evidence="7 9" key="1">
    <citation type="journal article" date="2016" name="DNA Res.">
        <title>The draft genome of MD-2 pineapple using hybrid error correction of long reads.</title>
        <authorList>
            <person name="Redwan R.M."/>
            <person name="Saidin A."/>
            <person name="Kumar S.V."/>
        </authorList>
    </citation>
    <scope>NUCLEOTIDE SEQUENCE [LARGE SCALE GENOMIC DNA]</scope>
    <source>
        <strain evidence="9">cv. MD2</strain>
        <tissue evidence="7">Leaf</tissue>
    </source>
</reference>
<dbReference type="InterPro" id="IPR003406">
    <property type="entry name" value="Glyco_trans_14"/>
</dbReference>
<evidence type="ECO:0000256" key="2">
    <source>
        <dbReference type="ARBA" id="ARBA00022676"/>
    </source>
</evidence>
<dbReference type="PANTHER" id="PTHR31042:SF3">
    <property type="entry name" value="OS08G0110400 PROTEIN"/>
    <property type="match status" value="1"/>
</dbReference>
<sequence>MWSEMKPILKSKSDDEADYFPSSPRKDWSINLMKFVSILVIFMTGLAIGLSLSGHLSRFYTSQTDLFFPRTTYAASCDGDCMSLQNFIKPPHLIHSMSDEELFWRASMVPKMEEYPFERVPKVAFMFMTRGPLPFAPLWDRFFKGHEGLYSVYVHTLPDYRLNVSMSSVFFGRQIPSEEVSWGSVTLVDAEKRLLANALLDFSNERFILLSESCIPVYNFPTVYEYLINSAHTFVESYDENTPQGRGRYSRRMAPKIQLYHWRKGSEWFELNRELAINIVAEYKYYSLFRKYCRPSCYPDEHYIPTYLNMFHGSLNANRSVTWVDWSRGGPHPATYGAPNVTVEFIRAIRNNGTFCMYNSRPTSICFLFARKFAPSALGPLLNLTSTVMDF</sequence>
<evidence type="ECO:0000313" key="9">
    <source>
        <dbReference type="Proteomes" id="UP000092600"/>
    </source>
</evidence>
<dbReference type="GO" id="GO:0016757">
    <property type="term" value="F:glycosyltransferase activity"/>
    <property type="evidence" value="ECO:0007669"/>
    <property type="project" value="UniProtKB-KW"/>
</dbReference>
<keyword evidence="4 6" id="KW-0472">Membrane</keyword>
<proteinExistence type="predicted"/>
<dbReference type="Proteomes" id="UP000092600">
    <property type="component" value="Unassembled WGS sequence"/>
</dbReference>
<dbReference type="Gramene" id="Aco011262.1.mrna1">
    <property type="protein sequence ID" value="Aco011262.1.mrna1"/>
    <property type="gene ID" value="Aco011262.1.path1"/>
</dbReference>
<dbReference type="EMBL" id="LSRQ01004935">
    <property type="protein sequence ID" value="OAY68426.1"/>
    <property type="molecule type" value="Genomic_DNA"/>
</dbReference>
<keyword evidence="6" id="KW-1133">Transmembrane helix</keyword>